<dbReference type="InterPro" id="IPR045420">
    <property type="entry name" value="DUF5901"/>
</dbReference>
<feature type="domain" description="DUF5901" evidence="2">
    <location>
        <begin position="4"/>
        <end position="178"/>
    </location>
</feature>
<feature type="compositionally biased region" description="Acidic residues" evidence="1">
    <location>
        <begin position="386"/>
        <end position="411"/>
    </location>
</feature>
<evidence type="ECO:0000313" key="3">
    <source>
        <dbReference type="EMBL" id="QHT98955.1"/>
    </source>
</evidence>
<name>A0A6C0J2Q8_9ZZZZ</name>
<evidence type="ECO:0000259" key="2">
    <source>
        <dbReference type="Pfam" id="PF19254"/>
    </source>
</evidence>
<dbReference type="Pfam" id="PF19254">
    <property type="entry name" value="DUF5901"/>
    <property type="match status" value="2"/>
</dbReference>
<feature type="region of interest" description="Disordered" evidence="1">
    <location>
        <begin position="384"/>
        <end position="411"/>
    </location>
</feature>
<sequence>MSIEDINYLKSHSIKQSYTFLVDSNDRNRIKYKNPNYYSIDFSVPFKNVIGLEVIDASIPRTMYNIDYVNNKLYYYIADKNDKYIVEGFTEIIKDIEDNDIPYTDLFKMIEIPPGDYTFQNFVTTINNILARTGDDLLVKAYTIPSEQSNLIEFISTSKAFVLDMERSTIYNILGFDLLLDADEKLKTEENMRYRFIDIYKSENFETSKFKRMFHSVNNNLLNAHHIISPGIVYFMGYNYIVLRCPEIEEHLYRSLSYSKYNMGLAKFRINSFGFNDEKVVITKIPLREFHPIGKLSRLTFRFEVETGELYDFKGVNHNIVFAVYYYEPKQNNMFKSSVLNPLYNMDFIDYRYNVDEDESDEEDAELSRDNIDIYKKKELEYSIKEEEEYSNDEEEYSNDEEDDEEYDDDN</sequence>
<evidence type="ECO:0000256" key="1">
    <source>
        <dbReference type="SAM" id="MobiDB-lite"/>
    </source>
</evidence>
<proteinExistence type="predicted"/>
<dbReference type="EMBL" id="MN740298">
    <property type="protein sequence ID" value="QHT98955.1"/>
    <property type="molecule type" value="Genomic_DNA"/>
</dbReference>
<accession>A0A6C0J2Q8</accession>
<feature type="domain" description="DUF5901" evidence="2">
    <location>
        <begin position="223"/>
        <end position="409"/>
    </location>
</feature>
<organism evidence="3">
    <name type="scientific">viral metagenome</name>
    <dbReference type="NCBI Taxonomy" id="1070528"/>
    <lineage>
        <taxon>unclassified sequences</taxon>
        <taxon>metagenomes</taxon>
        <taxon>organismal metagenomes</taxon>
    </lineage>
</organism>
<dbReference type="AlphaFoldDB" id="A0A6C0J2Q8"/>
<protein>
    <recommendedName>
        <fullName evidence="2">DUF5901 domain-containing protein</fullName>
    </recommendedName>
</protein>
<reference evidence="3" key="1">
    <citation type="journal article" date="2020" name="Nature">
        <title>Giant virus diversity and host interactions through global metagenomics.</title>
        <authorList>
            <person name="Schulz F."/>
            <person name="Roux S."/>
            <person name="Paez-Espino D."/>
            <person name="Jungbluth S."/>
            <person name="Walsh D.A."/>
            <person name="Denef V.J."/>
            <person name="McMahon K.D."/>
            <person name="Konstantinidis K.T."/>
            <person name="Eloe-Fadrosh E.A."/>
            <person name="Kyrpides N.C."/>
            <person name="Woyke T."/>
        </authorList>
    </citation>
    <scope>NUCLEOTIDE SEQUENCE</scope>
    <source>
        <strain evidence="3">GVMAG-M-3300025695-21</strain>
    </source>
</reference>